<dbReference type="GO" id="GO:0006508">
    <property type="term" value="P:proteolysis"/>
    <property type="evidence" value="ECO:0007669"/>
    <property type="project" value="UniProtKB-KW"/>
</dbReference>
<dbReference type="InterPro" id="IPR000064">
    <property type="entry name" value="NLP_P60_dom"/>
</dbReference>
<gene>
    <name evidence="6" type="ORF">UV58_C0003G0012</name>
</gene>
<keyword evidence="2" id="KW-0645">Protease</keyword>
<sequence length="144" mass="15972">MSGKRSVDAKKITDFAKKFVGVPYKYGATMKEAPKFFDCSSFVKYVFGHFGVELPRSTIEQAEFLKKTVKTKRGLKIGDLLYLHGTRGYYTKKFPQGIGHVVMYIGNGKVIHAGGSGRKAGVKIGILFKVIKKGKPLVVIKRVI</sequence>
<comment type="caution">
    <text evidence="6">The sequence shown here is derived from an EMBL/GenBank/DDBJ whole genome shotgun (WGS) entry which is preliminary data.</text>
</comment>
<feature type="domain" description="NlpC/P60" evidence="5">
    <location>
        <begin position="6"/>
        <end position="144"/>
    </location>
</feature>
<dbReference type="InterPro" id="IPR038765">
    <property type="entry name" value="Papain-like_cys_pep_sf"/>
</dbReference>
<dbReference type="PANTHER" id="PTHR47053:SF1">
    <property type="entry name" value="MUREIN DD-ENDOPEPTIDASE MEPH-RELATED"/>
    <property type="match status" value="1"/>
</dbReference>
<comment type="similarity">
    <text evidence="1">Belongs to the peptidase C40 family.</text>
</comment>
<proteinExistence type="inferred from homology"/>
<dbReference type="AlphaFoldDB" id="A0A0G1F7W2"/>
<evidence type="ECO:0000256" key="1">
    <source>
        <dbReference type="ARBA" id="ARBA00007074"/>
    </source>
</evidence>
<evidence type="ECO:0000256" key="4">
    <source>
        <dbReference type="ARBA" id="ARBA00022807"/>
    </source>
</evidence>
<dbReference type="PROSITE" id="PS51935">
    <property type="entry name" value="NLPC_P60"/>
    <property type="match status" value="1"/>
</dbReference>
<name>A0A0G1F7W2_9BACT</name>
<reference evidence="6 7" key="1">
    <citation type="journal article" date="2015" name="Nature">
        <title>rRNA introns, odd ribosomes, and small enigmatic genomes across a large radiation of phyla.</title>
        <authorList>
            <person name="Brown C.T."/>
            <person name="Hug L.A."/>
            <person name="Thomas B.C."/>
            <person name="Sharon I."/>
            <person name="Castelle C.J."/>
            <person name="Singh A."/>
            <person name="Wilkins M.J."/>
            <person name="Williams K.H."/>
            <person name="Banfield J.F."/>
        </authorList>
    </citation>
    <scope>NUCLEOTIDE SEQUENCE [LARGE SCALE GENOMIC DNA]</scope>
</reference>
<dbReference type="Pfam" id="PF00877">
    <property type="entry name" value="NLPC_P60"/>
    <property type="match status" value="1"/>
</dbReference>
<protein>
    <recommendedName>
        <fullName evidence="5">NlpC/P60 domain-containing protein</fullName>
    </recommendedName>
</protein>
<dbReference type="Proteomes" id="UP000034810">
    <property type="component" value="Unassembled WGS sequence"/>
</dbReference>
<evidence type="ECO:0000313" key="6">
    <source>
        <dbReference type="EMBL" id="KKS82938.1"/>
    </source>
</evidence>
<evidence type="ECO:0000256" key="3">
    <source>
        <dbReference type="ARBA" id="ARBA00022801"/>
    </source>
</evidence>
<dbReference type="SUPFAM" id="SSF54001">
    <property type="entry name" value="Cysteine proteinases"/>
    <property type="match status" value="1"/>
</dbReference>
<keyword evidence="4" id="KW-0788">Thiol protease</keyword>
<evidence type="ECO:0000313" key="7">
    <source>
        <dbReference type="Proteomes" id="UP000034810"/>
    </source>
</evidence>
<organism evidence="6 7">
    <name type="scientific">Candidatus Wolfebacteria bacterium GW2011_GWC1_43_10</name>
    <dbReference type="NCBI Taxonomy" id="1619011"/>
    <lineage>
        <taxon>Bacteria</taxon>
        <taxon>Candidatus Wolfeibacteriota</taxon>
    </lineage>
</organism>
<dbReference type="EMBL" id="LCFA01000003">
    <property type="protein sequence ID" value="KKS82938.1"/>
    <property type="molecule type" value="Genomic_DNA"/>
</dbReference>
<accession>A0A0G1F7W2</accession>
<keyword evidence="3" id="KW-0378">Hydrolase</keyword>
<evidence type="ECO:0000256" key="2">
    <source>
        <dbReference type="ARBA" id="ARBA00022670"/>
    </source>
</evidence>
<dbReference type="InterPro" id="IPR051202">
    <property type="entry name" value="Peptidase_C40"/>
</dbReference>
<dbReference type="GO" id="GO:0008234">
    <property type="term" value="F:cysteine-type peptidase activity"/>
    <property type="evidence" value="ECO:0007669"/>
    <property type="project" value="UniProtKB-KW"/>
</dbReference>
<dbReference type="Gene3D" id="3.90.1720.10">
    <property type="entry name" value="endopeptidase domain like (from Nostoc punctiforme)"/>
    <property type="match status" value="1"/>
</dbReference>
<dbReference type="PANTHER" id="PTHR47053">
    <property type="entry name" value="MUREIN DD-ENDOPEPTIDASE MEPH-RELATED"/>
    <property type="match status" value="1"/>
</dbReference>
<evidence type="ECO:0000259" key="5">
    <source>
        <dbReference type="PROSITE" id="PS51935"/>
    </source>
</evidence>